<protein>
    <recommendedName>
        <fullName evidence="2">FUZ/MON1/HPS1 first Longin domain-containing protein</fullName>
    </recommendedName>
</protein>
<name>A0A0F9GKR8_9ZZZZ</name>
<comment type="caution">
    <text evidence="1">The sequence shown here is derived from an EMBL/GenBank/DDBJ whole genome shotgun (WGS) entry which is preliminary data.</text>
</comment>
<accession>A0A0F9GKR8</accession>
<gene>
    <name evidence="1" type="ORF">LCGC14_2109320</name>
</gene>
<sequence>MAKLIQDIWVMADSGIVLFHRVFNQQIDAQLFGGLMTALNVFAEQLSKGGLTNFELSEKRFSVIKKNNLLFIANSSKNQKPKKVAQELDLITERFFELYNYDFMAHFDGNIKQFEAFEREIENSLEETTRKFQNAFW</sequence>
<evidence type="ECO:0000313" key="1">
    <source>
        <dbReference type="EMBL" id="KKL70000.1"/>
    </source>
</evidence>
<dbReference type="AlphaFoldDB" id="A0A0F9GKR8"/>
<evidence type="ECO:0008006" key="2">
    <source>
        <dbReference type="Google" id="ProtNLM"/>
    </source>
</evidence>
<proteinExistence type="predicted"/>
<organism evidence="1">
    <name type="scientific">marine sediment metagenome</name>
    <dbReference type="NCBI Taxonomy" id="412755"/>
    <lineage>
        <taxon>unclassified sequences</taxon>
        <taxon>metagenomes</taxon>
        <taxon>ecological metagenomes</taxon>
    </lineage>
</organism>
<dbReference type="EMBL" id="LAZR01026027">
    <property type="protein sequence ID" value="KKL70000.1"/>
    <property type="molecule type" value="Genomic_DNA"/>
</dbReference>
<reference evidence="1" key="1">
    <citation type="journal article" date="2015" name="Nature">
        <title>Complex archaea that bridge the gap between prokaryotes and eukaryotes.</title>
        <authorList>
            <person name="Spang A."/>
            <person name="Saw J.H."/>
            <person name="Jorgensen S.L."/>
            <person name="Zaremba-Niedzwiedzka K."/>
            <person name="Martijn J."/>
            <person name="Lind A.E."/>
            <person name="van Eijk R."/>
            <person name="Schleper C."/>
            <person name="Guy L."/>
            <person name="Ettema T.J."/>
        </authorList>
    </citation>
    <scope>NUCLEOTIDE SEQUENCE</scope>
</reference>